<reference evidence="4 5" key="1">
    <citation type="submission" date="2019-01" db="EMBL/GenBank/DDBJ databases">
        <title>Vagococcus silagei sp. nov. isolated from brewer's grain.</title>
        <authorList>
            <person name="Guu J.-R."/>
        </authorList>
    </citation>
    <scope>NUCLEOTIDE SEQUENCE [LARGE SCALE GENOMIC DNA]</scope>
    <source>
        <strain evidence="4 5">2B-2</strain>
    </source>
</reference>
<comment type="caution">
    <text evidence="4">The sequence shown here is derived from an EMBL/GenBank/DDBJ whole genome shotgun (WGS) entry which is preliminary data.</text>
</comment>
<evidence type="ECO:0000256" key="1">
    <source>
        <dbReference type="ARBA" id="ARBA00093462"/>
    </source>
</evidence>
<dbReference type="EMBL" id="SDGV01000018">
    <property type="protein sequence ID" value="THB60662.1"/>
    <property type="molecule type" value="Genomic_DNA"/>
</dbReference>
<dbReference type="PANTHER" id="PTHR37293">
    <property type="entry name" value="PHAGE REPLICATION PROTEIN-RELATED"/>
    <property type="match status" value="1"/>
</dbReference>
<proteinExistence type="inferred from homology"/>
<keyword evidence="5" id="KW-1185">Reference proteome</keyword>
<dbReference type="Gene3D" id="1.10.10.10">
    <property type="entry name" value="Winged helix-like DNA-binding domain superfamily/Winged helix DNA-binding domain"/>
    <property type="match status" value="1"/>
</dbReference>
<dbReference type="AlphaFoldDB" id="A0A4S3B1P6"/>
<dbReference type="Proteomes" id="UP000310506">
    <property type="component" value="Unassembled WGS sequence"/>
</dbReference>
<dbReference type="PANTHER" id="PTHR37293:SF6">
    <property type="entry name" value="DNA REPLICATION PROTEIN DNAD"/>
    <property type="match status" value="1"/>
</dbReference>
<dbReference type="InterPro" id="IPR036388">
    <property type="entry name" value="WH-like_DNA-bd_sf"/>
</dbReference>
<dbReference type="InterPro" id="IPR053162">
    <property type="entry name" value="DnaD"/>
</dbReference>
<gene>
    <name evidence="4" type="ORF">ESZ54_08685</name>
</gene>
<feature type="domain" description="DnaB/C C-terminal" evidence="2">
    <location>
        <begin position="135"/>
        <end position="208"/>
    </location>
</feature>
<dbReference type="NCBIfam" id="TIGR01446">
    <property type="entry name" value="DnaD_dom"/>
    <property type="match status" value="1"/>
</dbReference>
<dbReference type="Pfam" id="PF07261">
    <property type="entry name" value="DnaB_2"/>
    <property type="match status" value="1"/>
</dbReference>
<evidence type="ECO:0000259" key="3">
    <source>
        <dbReference type="Pfam" id="PF21984"/>
    </source>
</evidence>
<name>A0A4S3B1P6_9ENTE</name>
<dbReference type="InterPro" id="IPR034829">
    <property type="entry name" value="DnaD-like_sf"/>
</dbReference>
<evidence type="ECO:0000313" key="5">
    <source>
        <dbReference type="Proteomes" id="UP000310506"/>
    </source>
</evidence>
<protein>
    <submittedName>
        <fullName evidence="4">DnaD domain protein</fullName>
    </submittedName>
</protein>
<evidence type="ECO:0000259" key="2">
    <source>
        <dbReference type="Pfam" id="PF07261"/>
    </source>
</evidence>
<comment type="similarity">
    <text evidence="1">Belongs to the DnaB/DnaD family.</text>
</comment>
<dbReference type="Pfam" id="PF21984">
    <property type="entry name" value="DnaD_N"/>
    <property type="match status" value="1"/>
</dbReference>
<dbReference type="InterPro" id="IPR053843">
    <property type="entry name" value="DnaD_N"/>
</dbReference>
<accession>A0A4S3B1P6</accession>
<dbReference type="Gene3D" id="1.10.10.630">
    <property type="entry name" value="DnaD domain-like"/>
    <property type="match status" value="1"/>
</dbReference>
<organism evidence="4 5">
    <name type="scientific">Vagococcus silagei</name>
    <dbReference type="NCBI Taxonomy" id="2508885"/>
    <lineage>
        <taxon>Bacteria</taxon>
        <taxon>Bacillati</taxon>
        <taxon>Bacillota</taxon>
        <taxon>Bacilli</taxon>
        <taxon>Lactobacillales</taxon>
        <taxon>Enterococcaceae</taxon>
        <taxon>Vagococcus</taxon>
    </lineage>
</organism>
<dbReference type="SUPFAM" id="SSF158499">
    <property type="entry name" value="DnaD domain-like"/>
    <property type="match status" value="1"/>
</dbReference>
<evidence type="ECO:0000313" key="4">
    <source>
        <dbReference type="EMBL" id="THB60662.1"/>
    </source>
</evidence>
<sequence length="237" mass="27877">MKGRFISMLDLQQYLAKGQTSLSNLVLDYYKKIGMTDAELLVYLQLLKYQQKGNAFPELSKLAKNLAYPLEQVFPLIESLIAKKIIKIETVTNKEGQAEDWYNLNVIYETLSIYLEQVAKKKKTQESEATVADLFKSFESEFGRALSPVQYEEIQKWLNEDQYSPEIIQLALREAVLNQAYSFTYIDRILLDWERKNLKSKQDVQRYQKVRQNKKNEVEETEEVLPHIPLYNWLDSE</sequence>
<feature type="domain" description="DnaD N-terminal" evidence="3">
    <location>
        <begin position="23"/>
        <end position="121"/>
    </location>
</feature>
<dbReference type="InterPro" id="IPR006343">
    <property type="entry name" value="DnaB/C_C"/>
</dbReference>
<dbReference type="OrthoDB" id="9770238at2"/>